<accession>X1KBY7</accession>
<organism evidence="1">
    <name type="scientific">marine sediment metagenome</name>
    <dbReference type="NCBI Taxonomy" id="412755"/>
    <lineage>
        <taxon>unclassified sequences</taxon>
        <taxon>metagenomes</taxon>
        <taxon>ecological metagenomes</taxon>
    </lineage>
</organism>
<sequence>CTAVQPIQVDDSGNTGWLTAIDFVDEQFKIAAETREGGDVLIGDNDVAARVDGNDTYDFQWLNAKAHLANIQFNDIQMGIRIWYSV</sequence>
<name>X1KBY7_9ZZZZ</name>
<reference evidence="1" key="1">
    <citation type="journal article" date="2014" name="Front. Microbiol.">
        <title>High frequency of phylogenetically diverse reductive dehalogenase-homologous genes in deep subseafloor sedimentary metagenomes.</title>
        <authorList>
            <person name="Kawai M."/>
            <person name="Futagami T."/>
            <person name="Toyoda A."/>
            <person name="Takaki Y."/>
            <person name="Nishi S."/>
            <person name="Hori S."/>
            <person name="Arai W."/>
            <person name="Tsubouchi T."/>
            <person name="Morono Y."/>
            <person name="Uchiyama I."/>
            <person name="Ito T."/>
            <person name="Fujiyama A."/>
            <person name="Inagaki F."/>
            <person name="Takami H."/>
        </authorList>
    </citation>
    <scope>NUCLEOTIDE SEQUENCE</scope>
    <source>
        <strain evidence="1">Expedition CK06-06</strain>
    </source>
</reference>
<comment type="caution">
    <text evidence="1">The sequence shown here is derived from an EMBL/GenBank/DDBJ whole genome shotgun (WGS) entry which is preliminary data.</text>
</comment>
<feature type="non-terminal residue" evidence="1">
    <location>
        <position position="1"/>
    </location>
</feature>
<dbReference type="EMBL" id="BARU01036094">
    <property type="protein sequence ID" value="GAH87729.1"/>
    <property type="molecule type" value="Genomic_DNA"/>
</dbReference>
<protein>
    <submittedName>
        <fullName evidence="1">Uncharacterized protein</fullName>
    </submittedName>
</protein>
<dbReference type="AlphaFoldDB" id="X1KBY7"/>
<proteinExistence type="predicted"/>
<evidence type="ECO:0000313" key="1">
    <source>
        <dbReference type="EMBL" id="GAH87729.1"/>
    </source>
</evidence>
<gene>
    <name evidence="1" type="ORF">S03H2_56435</name>
</gene>